<feature type="region of interest" description="Disordered" evidence="5">
    <location>
        <begin position="231"/>
        <end position="292"/>
    </location>
</feature>
<dbReference type="CDD" id="cd20700">
    <property type="entry name" value="CdiA-CT_Ec_tRNase"/>
    <property type="match status" value="1"/>
</dbReference>
<proteinExistence type="predicted"/>
<dbReference type="AlphaFoldDB" id="A0AB34CMF7"/>
<evidence type="ECO:0000256" key="1">
    <source>
        <dbReference type="ARBA" id="ARBA00004219"/>
    </source>
</evidence>
<comment type="caution">
    <text evidence="7">The sequence shown here is derived from an EMBL/GenBank/DDBJ whole genome shotgun (WGS) entry which is preliminary data.</text>
</comment>
<organism evidence="7 8">
    <name type="scientific">Candidatus Pantoea gossypiicola</name>
    <dbReference type="NCBI Taxonomy" id="2608008"/>
    <lineage>
        <taxon>Bacteria</taxon>
        <taxon>Pseudomonadati</taxon>
        <taxon>Pseudomonadota</taxon>
        <taxon>Gammaproteobacteria</taxon>
        <taxon>Enterobacterales</taxon>
        <taxon>Erwiniaceae</taxon>
        <taxon>Pantoea</taxon>
    </lineage>
</organism>
<evidence type="ECO:0000313" key="8">
    <source>
        <dbReference type="Proteomes" id="UP000324255"/>
    </source>
</evidence>
<dbReference type="Proteomes" id="UP000324255">
    <property type="component" value="Unassembled WGS sequence"/>
</dbReference>
<feature type="compositionally biased region" description="Polar residues" evidence="5">
    <location>
        <begin position="249"/>
        <end position="261"/>
    </location>
</feature>
<dbReference type="Pfam" id="PF04829">
    <property type="entry name" value="PT-VENN"/>
    <property type="match status" value="1"/>
</dbReference>
<feature type="region of interest" description="Disordered" evidence="5">
    <location>
        <begin position="901"/>
        <end position="955"/>
    </location>
</feature>
<keyword evidence="8" id="KW-1185">Reference proteome</keyword>
<evidence type="ECO:0000256" key="3">
    <source>
        <dbReference type="ARBA" id="ARBA00022913"/>
    </source>
</evidence>
<feature type="compositionally biased region" description="Basic and acidic residues" evidence="5">
    <location>
        <begin position="939"/>
        <end position="949"/>
    </location>
</feature>
<name>A0AB34CMF7_9GAMM</name>
<evidence type="ECO:0000259" key="6">
    <source>
        <dbReference type="Pfam" id="PF04829"/>
    </source>
</evidence>
<evidence type="ECO:0000256" key="2">
    <source>
        <dbReference type="ARBA" id="ARBA00022656"/>
    </source>
</evidence>
<evidence type="ECO:0000313" key="7">
    <source>
        <dbReference type="EMBL" id="KAA6128368.1"/>
    </source>
</evidence>
<accession>A0AB34CMF7</accession>
<dbReference type="EMBL" id="VWVM01000002">
    <property type="protein sequence ID" value="KAA6128368.1"/>
    <property type="molecule type" value="Genomic_DNA"/>
</dbReference>
<feature type="domain" description="VENN motif-containing" evidence="6">
    <location>
        <begin position="794"/>
        <end position="842"/>
    </location>
</feature>
<dbReference type="InterPro" id="IPR006914">
    <property type="entry name" value="VENN_dom"/>
</dbReference>
<protein>
    <recommendedName>
        <fullName evidence="6">VENN motif-containing domain-containing protein</fullName>
    </recommendedName>
</protein>
<feature type="region of interest" description="Disordered" evidence="5">
    <location>
        <begin position="876"/>
        <end position="895"/>
    </location>
</feature>
<evidence type="ECO:0000256" key="4">
    <source>
        <dbReference type="ARBA" id="ARBA00023026"/>
    </source>
</evidence>
<dbReference type="Pfam" id="PF13332">
    <property type="entry name" value="Fil_haemagg_2"/>
    <property type="match status" value="2"/>
</dbReference>
<dbReference type="GO" id="GO:0090729">
    <property type="term" value="F:toxin activity"/>
    <property type="evidence" value="ECO:0007669"/>
    <property type="project" value="UniProtKB-KW"/>
</dbReference>
<keyword evidence="3" id="KW-1266">Target cell cytoplasm</keyword>
<dbReference type="GO" id="GO:0003824">
    <property type="term" value="F:catalytic activity"/>
    <property type="evidence" value="ECO:0007669"/>
    <property type="project" value="UniProtKB-ARBA"/>
</dbReference>
<dbReference type="InterPro" id="IPR025157">
    <property type="entry name" value="Hemagglutinin_rpt"/>
</dbReference>
<gene>
    <name evidence="7" type="ORF">F3I20_03720</name>
</gene>
<keyword evidence="4" id="KW-0843">Virulence</keyword>
<reference evidence="7 8" key="1">
    <citation type="submission" date="2019-09" db="EMBL/GenBank/DDBJ databases">
        <title>Genomic diversity of phyloplane-associated Pantoea species in Pakistan cotton crop.</title>
        <authorList>
            <person name="Tufail M.R."/>
            <person name="Cook D.R."/>
        </authorList>
    </citation>
    <scope>NUCLEOTIDE SEQUENCE [LARGE SCALE GENOMIC DNA]</scope>
    <source>
        <strain evidence="7 8">B_8</strain>
    </source>
</reference>
<feature type="region of interest" description="Disordered" evidence="5">
    <location>
        <begin position="413"/>
        <end position="441"/>
    </location>
</feature>
<keyword evidence="2" id="KW-0800">Toxin</keyword>
<sequence>MLTGRKLLTGPLQSCNHLRLCGQFRLRLLTGNNQAVLHHSHVNRRNVAGTQDVALTAGRDLSITTATETNNEVHQREEKKSGLMGTGGIGFTVGQAMQKSSTDASGALNRGSTVGSSDGSVTLSAGNQLTVHGSDVIAGNDLSVSGSDVTVSAAENSHTVLTKTEQKQSGLTLALSGTVGAALNTAVQTARTADESDDGRLKALQGTRAALTAAQAAQAYQMDGAQTGAANARNTASGLKPDDKGYDEGSTSSVGISLSYGSQSSKSETRSESREAQGSTLGAGGNLNITATGAQPGSAGDILVQGSQLQAGGDLGLTAKNDISLLSAQNSERTDSTNSSRGGSAGIGLTAGSGGYGISVSASVNAGKGRANGNGLTHTGTTLTAGNGLSLNAGRDTTLTGAQVRGDSVKVDTGRNLTLTSEQDSDRYDSKQQNASAGGSFTFGSMTGSASVNLSQDKMHSNWQSVAEQTGIFAGKGGFDVTAGEHTQLNGAVISSTASADKNRLDTGTLGFSNIENHADYKTEHQSVGMSTGGSIGSQFGGNMANGLLAGLNGSGSASSVTESAVSDGTIVIRDKAKQTQDVSALSRDAEGANPGLDKIFDKDKEQRRMETAQLLAEIGSQAGDIARTQGEIAATKAATEKMKNISPDQRKDAEAQWRKANPGQEPTTADITGQVYQTLYNRAMLDSGIGTGGAVQQGISAATAAIQGLAGGNLAQALSGAAAPYLAEQIHTLTTTKGPDGKDVVNVEANLIVHAVVGAVTAYASGNAALAGASGAAMGEYIAQQMYPGVKREDLSEEQRQTISALGTLAAGLAGGIAGDSAGGAVAGAQAGKNALENNSLLLPRPVPVPVPGLPLSPGDKVVLNANNKIASELDKTLKGSGTEADTPPITDGRAIVEARDEAAKSRDPNVAKDLTDAEKAELGGTGSGSVTPPPPENDPKQQNEKPVQKLNQKQESAIRKIDNTIKNALKDHDITGTLKDMDSNPVPKESGGHWDHMQEMQNTLRGLRNHADTLKNLNNSEAQAAYGRATDAINKIESALKGHGI</sequence>
<feature type="compositionally biased region" description="Basic and acidic residues" evidence="5">
    <location>
        <begin position="901"/>
        <end position="923"/>
    </location>
</feature>
<comment type="subcellular location">
    <subcellularLocation>
        <location evidence="1">Target cell</location>
        <location evidence="1">Target cell cytoplasm</location>
    </subcellularLocation>
</comment>
<evidence type="ECO:0000256" key="5">
    <source>
        <dbReference type="SAM" id="MobiDB-lite"/>
    </source>
</evidence>